<name>A0AAV4NK84_9ARAC</name>
<accession>A0AAV4NK84</accession>
<evidence type="ECO:0000256" key="1">
    <source>
        <dbReference type="SAM" id="MobiDB-lite"/>
    </source>
</evidence>
<dbReference type="AlphaFoldDB" id="A0AAV4NK84"/>
<reference evidence="2 3" key="1">
    <citation type="submission" date="2021-06" db="EMBL/GenBank/DDBJ databases">
        <title>Caerostris darwini draft genome.</title>
        <authorList>
            <person name="Kono N."/>
            <person name="Arakawa K."/>
        </authorList>
    </citation>
    <scope>NUCLEOTIDE SEQUENCE [LARGE SCALE GENOMIC DNA]</scope>
</reference>
<evidence type="ECO:0000313" key="3">
    <source>
        <dbReference type="Proteomes" id="UP001054837"/>
    </source>
</evidence>
<gene>
    <name evidence="2" type="ORF">CDAR_418031</name>
</gene>
<feature type="region of interest" description="Disordered" evidence="1">
    <location>
        <begin position="1"/>
        <end position="56"/>
    </location>
</feature>
<proteinExistence type="predicted"/>
<comment type="caution">
    <text evidence="2">The sequence shown here is derived from an EMBL/GenBank/DDBJ whole genome shotgun (WGS) entry which is preliminary data.</text>
</comment>
<organism evidence="2 3">
    <name type="scientific">Caerostris darwini</name>
    <dbReference type="NCBI Taxonomy" id="1538125"/>
    <lineage>
        <taxon>Eukaryota</taxon>
        <taxon>Metazoa</taxon>
        <taxon>Ecdysozoa</taxon>
        <taxon>Arthropoda</taxon>
        <taxon>Chelicerata</taxon>
        <taxon>Arachnida</taxon>
        <taxon>Araneae</taxon>
        <taxon>Araneomorphae</taxon>
        <taxon>Entelegynae</taxon>
        <taxon>Araneoidea</taxon>
        <taxon>Araneidae</taxon>
        <taxon>Caerostris</taxon>
    </lineage>
</organism>
<dbReference type="Proteomes" id="UP001054837">
    <property type="component" value="Unassembled WGS sequence"/>
</dbReference>
<keyword evidence="3" id="KW-1185">Reference proteome</keyword>
<sequence length="102" mass="10997">MTDAESLGISAVGHWVQGMGDGSNGQLKEMHYGTKSRDPSSWSKPPRDYRNSDLSGRLDVNPHGVFPVALKEGRCTTLLALRADIPSEGIPCPDLMTDAESL</sequence>
<feature type="compositionally biased region" description="Basic and acidic residues" evidence="1">
    <location>
        <begin position="28"/>
        <end position="38"/>
    </location>
</feature>
<evidence type="ECO:0000313" key="2">
    <source>
        <dbReference type="EMBL" id="GIX84735.1"/>
    </source>
</evidence>
<protein>
    <submittedName>
        <fullName evidence="2">Uncharacterized protein</fullName>
    </submittedName>
</protein>
<dbReference type="EMBL" id="BPLQ01001736">
    <property type="protein sequence ID" value="GIX84735.1"/>
    <property type="molecule type" value="Genomic_DNA"/>
</dbReference>